<accession>A0A1G6GP65</accession>
<evidence type="ECO:0000313" key="3">
    <source>
        <dbReference type="EMBL" id="SDB83777.1"/>
    </source>
</evidence>
<evidence type="ECO:0000256" key="1">
    <source>
        <dbReference type="SAM" id="MobiDB-lite"/>
    </source>
</evidence>
<organism evidence="3 4">
    <name type="scientific">Pelagirhabdus alkalitolerans</name>
    <dbReference type="NCBI Taxonomy" id="1612202"/>
    <lineage>
        <taxon>Bacteria</taxon>
        <taxon>Bacillati</taxon>
        <taxon>Bacillota</taxon>
        <taxon>Bacilli</taxon>
        <taxon>Bacillales</taxon>
        <taxon>Bacillaceae</taxon>
        <taxon>Pelagirhabdus</taxon>
    </lineage>
</organism>
<keyword evidence="2" id="KW-0732">Signal</keyword>
<evidence type="ECO:0000313" key="4">
    <source>
        <dbReference type="Proteomes" id="UP000242949"/>
    </source>
</evidence>
<reference evidence="4" key="1">
    <citation type="submission" date="2016-09" db="EMBL/GenBank/DDBJ databases">
        <authorList>
            <person name="Varghese N."/>
            <person name="Submissions S."/>
        </authorList>
    </citation>
    <scope>NUCLEOTIDE SEQUENCE [LARGE SCALE GENOMIC DNA]</scope>
    <source>
        <strain evidence="4">S5</strain>
    </source>
</reference>
<feature type="signal peptide" evidence="2">
    <location>
        <begin position="1"/>
        <end position="28"/>
    </location>
</feature>
<dbReference type="OrthoDB" id="2364035at2"/>
<protein>
    <submittedName>
        <fullName evidence="3">Uncharacterized protein</fullName>
    </submittedName>
</protein>
<sequence>MKKMCVKFLIVSIVLAILTGNVSTSVSADVSNDDNEESVSKQSSDKGDYSVLSEDLMKTADDYIEVKDKQFEITNPQKLKDDIGKEAFEQVKDHVKVSNEQLSNVDENNLTVKNDRILTNTNPDINTVHANTIHTSSIEGRDDFEIYWWGYQVWLSRSTVESILNVGSTAGGTALGGKLGSLPGAVVGAVVGSVLQEFVTPSAARPVWVKYNWVTVTDFGFQ</sequence>
<name>A0A1G6GP65_9BACI</name>
<dbReference type="AlphaFoldDB" id="A0A1G6GP65"/>
<gene>
    <name evidence="3" type="ORF">SAMN05421734_101348</name>
</gene>
<proteinExistence type="predicted"/>
<keyword evidence="4" id="KW-1185">Reference proteome</keyword>
<dbReference type="EMBL" id="FMYI01000001">
    <property type="protein sequence ID" value="SDB83777.1"/>
    <property type="molecule type" value="Genomic_DNA"/>
</dbReference>
<feature type="region of interest" description="Disordered" evidence="1">
    <location>
        <begin position="26"/>
        <end position="47"/>
    </location>
</feature>
<evidence type="ECO:0000256" key="2">
    <source>
        <dbReference type="SAM" id="SignalP"/>
    </source>
</evidence>
<dbReference type="RefSeq" id="WP_090792327.1">
    <property type="nucleotide sequence ID" value="NZ_FMYI01000001.1"/>
</dbReference>
<dbReference type="Proteomes" id="UP000242949">
    <property type="component" value="Unassembled WGS sequence"/>
</dbReference>
<feature type="chain" id="PRO_5017256751" evidence="2">
    <location>
        <begin position="29"/>
        <end position="222"/>
    </location>
</feature>